<feature type="domain" description="CsbD-like" evidence="4">
    <location>
        <begin position="5"/>
        <end position="57"/>
    </location>
</feature>
<feature type="region of interest" description="Disordered" evidence="2">
    <location>
        <begin position="18"/>
        <end position="52"/>
    </location>
</feature>
<keyword evidence="3" id="KW-0812">Transmembrane</keyword>
<feature type="compositionally biased region" description="Basic and acidic residues" evidence="2">
    <location>
        <begin position="27"/>
        <end position="39"/>
    </location>
</feature>
<reference evidence="5 6" key="1">
    <citation type="journal article" date="2012" name="Genet. Mol. Biol.">
        <title>Analysis of 16S rRNA and mxaF genes revealing insights into Methylobacterium niche-specific plant association.</title>
        <authorList>
            <person name="Dourado M.N."/>
            <person name="Andreote F.D."/>
            <person name="Dini-Andreote F."/>
            <person name="Conti R."/>
            <person name="Araujo J.M."/>
            <person name="Araujo W.L."/>
        </authorList>
    </citation>
    <scope>NUCLEOTIDE SEQUENCE [LARGE SCALE GENOMIC DNA]</scope>
    <source>
        <strain evidence="5 6">SR1.6/6</strain>
    </source>
</reference>
<name>A0A6B9FN51_9HYPH</name>
<reference evidence="5 6" key="2">
    <citation type="journal article" date="2013" name="Genome Announc.">
        <title>Draft Genome Sequence of Methylobacterium mesophilicum Strain SR1.6/6, Isolated from Citrus sinensis.</title>
        <authorList>
            <person name="Marinho Almeida D."/>
            <person name="Dini-Andreote F."/>
            <person name="Camargo Neves A.A."/>
            <person name="Juca Ramos R.T."/>
            <person name="Andreote F.D."/>
            <person name="Carneiro A.R."/>
            <person name="Oliveira de Souza Lima A."/>
            <person name="Caracciolo Gomes de Sa P.H."/>
            <person name="Ribeiro Barbosa M.S."/>
            <person name="Araujo W.L."/>
            <person name="Silva A."/>
        </authorList>
    </citation>
    <scope>NUCLEOTIDE SEQUENCE [LARGE SCALE GENOMIC DNA]</scope>
    <source>
        <strain evidence="5 6">SR1.6/6</strain>
    </source>
</reference>
<evidence type="ECO:0000256" key="1">
    <source>
        <dbReference type="ARBA" id="ARBA00009129"/>
    </source>
</evidence>
<dbReference type="EMBL" id="CP043538">
    <property type="protein sequence ID" value="QGY02388.1"/>
    <property type="molecule type" value="Genomic_DNA"/>
</dbReference>
<dbReference type="Pfam" id="PF05532">
    <property type="entry name" value="CsbD"/>
    <property type="match status" value="1"/>
</dbReference>
<dbReference type="OrthoDB" id="7874071at2"/>
<dbReference type="InterPro" id="IPR036629">
    <property type="entry name" value="YjbJ_sf"/>
</dbReference>
<feature type="transmembrane region" description="Helical" evidence="3">
    <location>
        <begin position="122"/>
        <end position="143"/>
    </location>
</feature>
<dbReference type="PANTHER" id="PTHR34977:SF1">
    <property type="entry name" value="UPF0337 PROTEIN YJBJ"/>
    <property type="match status" value="1"/>
</dbReference>
<keyword evidence="3" id="KW-1133">Transmembrane helix</keyword>
<dbReference type="InterPro" id="IPR008462">
    <property type="entry name" value="CsbD"/>
</dbReference>
<dbReference type="KEGG" id="mmes:MMSR116_11260"/>
<proteinExistence type="inferred from homology"/>
<evidence type="ECO:0000256" key="2">
    <source>
        <dbReference type="SAM" id="MobiDB-lite"/>
    </source>
</evidence>
<protein>
    <submittedName>
        <fullName evidence="5">CsbD family protein</fullName>
    </submittedName>
</protein>
<keyword evidence="3" id="KW-0472">Membrane</keyword>
<dbReference type="RefSeq" id="WP_010683098.1">
    <property type="nucleotide sequence ID" value="NZ_CP043538.1"/>
</dbReference>
<evidence type="ECO:0000256" key="3">
    <source>
        <dbReference type="SAM" id="Phobius"/>
    </source>
</evidence>
<gene>
    <name evidence="5" type="ORF">MMSR116_11260</name>
</gene>
<evidence type="ECO:0000259" key="4">
    <source>
        <dbReference type="Pfam" id="PF05532"/>
    </source>
</evidence>
<accession>A0A6B9FN51</accession>
<dbReference type="PANTHER" id="PTHR34977">
    <property type="entry name" value="UPF0337 PROTEIN YJBJ"/>
    <property type="match status" value="1"/>
</dbReference>
<comment type="similarity">
    <text evidence="1">Belongs to the UPF0337 (CsbD) family.</text>
</comment>
<dbReference type="Gene3D" id="1.10.1470.10">
    <property type="entry name" value="YjbJ"/>
    <property type="match status" value="1"/>
</dbReference>
<organism evidence="5 6">
    <name type="scientific">Methylobacterium mesophilicum SR1.6/6</name>
    <dbReference type="NCBI Taxonomy" id="908290"/>
    <lineage>
        <taxon>Bacteria</taxon>
        <taxon>Pseudomonadati</taxon>
        <taxon>Pseudomonadota</taxon>
        <taxon>Alphaproteobacteria</taxon>
        <taxon>Hyphomicrobiales</taxon>
        <taxon>Methylobacteriaceae</taxon>
        <taxon>Methylobacterium</taxon>
    </lineage>
</organism>
<evidence type="ECO:0000313" key="6">
    <source>
        <dbReference type="Proteomes" id="UP000012488"/>
    </source>
</evidence>
<dbReference type="Proteomes" id="UP000012488">
    <property type="component" value="Chromosome"/>
</dbReference>
<sequence length="146" mass="15700">MVDTDRITGAARELGGKVQGAVGDLTGSKRDSLEGRAREAAGQAENLYGRAKDTVRDTGDRIRDAAGDVIGSGDIEDRYVRAERSVRRAADEAYDYAEDAYERGGHYLRRGTREVSHQVAEYPLASLLIAGLAGFGLGLLVSAKRD</sequence>
<evidence type="ECO:0000313" key="5">
    <source>
        <dbReference type="EMBL" id="QGY02388.1"/>
    </source>
</evidence>
<dbReference type="SUPFAM" id="SSF69047">
    <property type="entry name" value="Hypothetical protein YjbJ"/>
    <property type="match status" value="1"/>
</dbReference>
<dbReference type="AlphaFoldDB" id="A0A6B9FN51"/>
<dbReference type="InterPro" id="IPR050423">
    <property type="entry name" value="UPF0337_stress_rsp"/>
</dbReference>